<comment type="catalytic activity">
    <reaction evidence="1">
        <text>ATP + protein L-histidine = ADP + protein N-phospho-L-histidine.</text>
        <dbReference type="EC" id="2.7.13.3"/>
    </reaction>
</comment>
<keyword evidence="7" id="KW-0808">Transferase</keyword>
<dbReference type="InterPro" id="IPR050980">
    <property type="entry name" value="2C_sensor_his_kinase"/>
</dbReference>
<dbReference type="SUPFAM" id="SSF47384">
    <property type="entry name" value="Homodimeric domain of signal transducing histidine kinase"/>
    <property type="match status" value="1"/>
</dbReference>
<dbReference type="GO" id="GO:0005524">
    <property type="term" value="F:ATP binding"/>
    <property type="evidence" value="ECO:0007669"/>
    <property type="project" value="UniProtKB-KW"/>
</dbReference>
<keyword evidence="6" id="KW-0597">Phosphoprotein</keyword>
<dbReference type="InterPro" id="IPR003661">
    <property type="entry name" value="HisK_dim/P_dom"/>
</dbReference>
<evidence type="ECO:0000256" key="13">
    <source>
        <dbReference type="ARBA" id="ARBA00023012"/>
    </source>
</evidence>
<dbReference type="PRINTS" id="PR00344">
    <property type="entry name" value="BCTRLSENSOR"/>
</dbReference>
<dbReference type="PANTHER" id="PTHR44936:SF5">
    <property type="entry name" value="SENSOR HISTIDINE KINASE ENVZ"/>
    <property type="match status" value="1"/>
</dbReference>
<dbReference type="InterPro" id="IPR004358">
    <property type="entry name" value="Sig_transdc_His_kin-like_C"/>
</dbReference>
<feature type="transmembrane region" description="Helical" evidence="15">
    <location>
        <begin position="13"/>
        <end position="37"/>
    </location>
</feature>
<protein>
    <recommendedName>
        <fullName evidence="3">histidine kinase</fullName>
        <ecNumber evidence="3">2.7.13.3</ecNumber>
    </recommendedName>
</protein>
<dbReference type="AlphaFoldDB" id="A0A3P3DCZ5"/>
<dbReference type="Pfam" id="PF00512">
    <property type="entry name" value="HisKA"/>
    <property type="match status" value="1"/>
</dbReference>
<dbReference type="RefSeq" id="WP_124966015.1">
    <property type="nucleotide sequence ID" value="NZ_RRAZ01000026.1"/>
</dbReference>
<dbReference type="EMBL" id="RRAZ01000026">
    <property type="protein sequence ID" value="RRH72193.1"/>
    <property type="molecule type" value="Genomic_DNA"/>
</dbReference>
<dbReference type="SMART" id="SM00387">
    <property type="entry name" value="HATPase_c"/>
    <property type="match status" value="1"/>
</dbReference>
<evidence type="ECO:0000256" key="10">
    <source>
        <dbReference type="ARBA" id="ARBA00022777"/>
    </source>
</evidence>
<dbReference type="Gene3D" id="1.10.287.130">
    <property type="match status" value="1"/>
</dbReference>
<dbReference type="InterPro" id="IPR036097">
    <property type="entry name" value="HisK_dim/P_sf"/>
</dbReference>
<keyword evidence="8 15" id="KW-0812">Transmembrane</keyword>
<evidence type="ECO:0000256" key="12">
    <source>
        <dbReference type="ARBA" id="ARBA00022989"/>
    </source>
</evidence>
<evidence type="ECO:0000256" key="11">
    <source>
        <dbReference type="ARBA" id="ARBA00022840"/>
    </source>
</evidence>
<keyword evidence="13" id="KW-0902">Two-component regulatory system</keyword>
<dbReference type="SMART" id="SM00388">
    <property type="entry name" value="HisKA"/>
    <property type="match status" value="1"/>
</dbReference>
<evidence type="ECO:0000256" key="5">
    <source>
        <dbReference type="ARBA" id="ARBA00022519"/>
    </source>
</evidence>
<dbReference type="SUPFAM" id="SSF55874">
    <property type="entry name" value="ATPase domain of HSP90 chaperone/DNA topoisomerase II/histidine kinase"/>
    <property type="match status" value="1"/>
</dbReference>
<evidence type="ECO:0000256" key="14">
    <source>
        <dbReference type="ARBA" id="ARBA00023136"/>
    </source>
</evidence>
<dbReference type="OrthoDB" id="9804645at2"/>
<keyword evidence="19" id="KW-1185">Reference proteome</keyword>
<dbReference type="InterPro" id="IPR036890">
    <property type="entry name" value="HATPase_C_sf"/>
</dbReference>
<keyword evidence="11" id="KW-0067">ATP-binding</keyword>
<dbReference type="EC" id="2.7.13.3" evidence="3"/>
<keyword evidence="5" id="KW-0997">Cell inner membrane</keyword>
<evidence type="ECO:0000256" key="2">
    <source>
        <dbReference type="ARBA" id="ARBA00004429"/>
    </source>
</evidence>
<comment type="subcellular location">
    <subcellularLocation>
        <location evidence="2">Cell inner membrane</location>
        <topology evidence="2">Multi-pass membrane protein</topology>
    </subcellularLocation>
</comment>
<evidence type="ECO:0000256" key="8">
    <source>
        <dbReference type="ARBA" id="ARBA00022692"/>
    </source>
</evidence>
<feature type="domain" description="HAMP" evidence="17">
    <location>
        <begin position="175"/>
        <end position="226"/>
    </location>
</feature>
<keyword evidence="14 15" id="KW-0472">Membrane</keyword>
<dbReference type="InterPro" id="IPR005467">
    <property type="entry name" value="His_kinase_dom"/>
</dbReference>
<feature type="domain" description="Histidine kinase" evidence="16">
    <location>
        <begin position="234"/>
        <end position="436"/>
    </location>
</feature>
<organism evidence="18 19">
    <name type="scientific">Falsigemmobacter faecalis</name>
    <dbReference type="NCBI Taxonomy" id="2488730"/>
    <lineage>
        <taxon>Bacteria</taxon>
        <taxon>Pseudomonadati</taxon>
        <taxon>Pseudomonadota</taxon>
        <taxon>Alphaproteobacteria</taxon>
        <taxon>Rhodobacterales</taxon>
        <taxon>Paracoccaceae</taxon>
        <taxon>Falsigemmobacter</taxon>
    </lineage>
</organism>
<evidence type="ECO:0000259" key="17">
    <source>
        <dbReference type="PROSITE" id="PS50885"/>
    </source>
</evidence>
<dbReference type="GO" id="GO:0005886">
    <property type="term" value="C:plasma membrane"/>
    <property type="evidence" value="ECO:0007669"/>
    <property type="project" value="UniProtKB-SubCell"/>
</dbReference>
<evidence type="ECO:0000259" key="16">
    <source>
        <dbReference type="PROSITE" id="PS50109"/>
    </source>
</evidence>
<evidence type="ECO:0000256" key="3">
    <source>
        <dbReference type="ARBA" id="ARBA00012438"/>
    </source>
</evidence>
<gene>
    <name evidence="18" type="ORF">EG244_15325</name>
</gene>
<evidence type="ECO:0000256" key="1">
    <source>
        <dbReference type="ARBA" id="ARBA00000085"/>
    </source>
</evidence>
<dbReference type="InterPro" id="IPR003594">
    <property type="entry name" value="HATPase_dom"/>
</dbReference>
<reference evidence="18 19" key="1">
    <citation type="submission" date="2018-11" db="EMBL/GenBank/DDBJ databases">
        <title>Gemmobacter sp. nov., YIM 102744-1 draft genome.</title>
        <authorList>
            <person name="Li G."/>
            <person name="Jiang Y."/>
        </authorList>
    </citation>
    <scope>NUCLEOTIDE SEQUENCE [LARGE SCALE GENOMIC DNA]</scope>
    <source>
        <strain evidence="18 19">YIM 102744-1</strain>
    </source>
</reference>
<dbReference type="PANTHER" id="PTHR44936">
    <property type="entry name" value="SENSOR PROTEIN CREC"/>
    <property type="match status" value="1"/>
</dbReference>
<keyword evidence="12 15" id="KW-1133">Transmembrane helix</keyword>
<dbReference type="Pfam" id="PF02518">
    <property type="entry name" value="HATPase_c"/>
    <property type="match status" value="1"/>
</dbReference>
<dbReference type="PROSITE" id="PS50109">
    <property type="entry name" value="HIS_KIN"/>
    <property type="match status" value="1"/>
</dbReference>
<keyword evidence="4" id="KW-1003">Cell membrane</keyword>
<accession>A0A3P3DCZ5</accession>
<name>A0A3P3DCZ5_9RHOB</name>
<keyword evidence="9" id="KW-0547">Nucleotide-binding</keyword>
<proteinExistence type="predicted"/>
<sequence length="436" mass="48122">MALRIRSYLPRSLYGRAALILVAPIVIIQLLVSVAFIQRHYEGVTEQMSESLVYELRLVRELHLSGERDRAKQVAERLGLKVAPAAAAPLDESHAFFDFSGRVIQRILREGLPDVVAVDINSHHREVLLRAGPPGDQIDILIERRRLSASNPHQLLVLMVFAGLLLGCIAYVFLRNQLRPIKKLADASEAFGRGQILPYRPRGAEEVRAAGAAFLQMRARIERQIEQRTLMLSGVSHDLRTPLTRLRLELSMLDPGPEVDAMESDLAEMDRMISGFLDYARGDAAEEAVLTSPLKLLQEITMRARRAGLKVELLPLSAGGEVPEVWLRPDAVTRAVENLVNNAARYGDLIEISLSWTTRKLIISIQDDGPGIPPEQRELAMKPFARLDPSRNANDGSNTGLGLAIVAEIAISHGGSLQLAQSLRLGGLRADITLAR</sequence>
<evidence type="ECO:0000313" key="19">
    <source>
        <dbReference type="Proteomes" id="UP000282125"/>
    </source>
</evidence>
<dbReference type="GO" id="GO:0000155">
    <property type="term" value="F:phosphorelay sensor kinase activity"/>
    <property type="evidence" value="ECO:0007669"/>
    <property type="project" value="InterPro"/>
</dbReference>
<dbReference type="Gene3D" id="3.30.565.10">
    <property type="entry name" value="Histidine kinase-like ATPase, C-terminal domain"/>
    <property type="match status" value="1"/>
</dbReference>
<dbReference type="InterPro" id="IPR003660">
    <property type="entry name" value="HAMP_dom"/>
</dbReference>
<evidence type="ECO:0000313" key="18">
    <source>
        <dbReference type="EMBL" id="RRH72193.1"/>
    </source>
</evidence>
<comment type="caution">
    <text evidence="18">The sequence shown here is derived from an EMBL/GenBank/DDBJ whole genome shotgun (WGS) entry which is preliminary data.</text>
</comment>
<keyword evidence="10" id="KW-0418">Kinase</keyword>
<evidence type="ECO:0000256" key="6">
    <source>
        <dbReference type="ARBA" id="ARBA00022553"/>
    </source>
</evidence>
<dbReference type="PROSITE" id="PS50885">
    <property type="entry name" value="HAMP"/>
    <property type="match status" value="1"/>
</dbReference>
<feature type="transmembrane region" description="Helical" evidence="15">
    <location>
        <begin position="155"/>
        <end position="174"/>
    </location>
</feature>
<evidence type="ECO:0000256" key="15">
    <source>
        <dbReference type="SAM" id="Phobius"/>
    </source>
</evidence>
<evidence type="ECO:0000256" key="9">
    <source>
        <dbReference type="ARBA" id="ARBA00022741"/>
    </source>
</evidence>
<dbReference type="Proteomes" id="UP000282125">
    <property type="component" value="Unassembled WGS sequence"/>
</dbReference>
<evidence type="ECO:0000256" key="4">
    <source>
        <dbReference type="ARBA" id="ARBA00022475"/>
    </source>
</evidence>
<dbReference type="CDD" id="cd00082">
    <property type="entry name" value="HisKA"/>
    <property type="match status" value="1"/>
</dbReference>
<evidence type="ECO:0000256" key="7">
    <source>
        <dbReference type="ARBA" id="ARBA00022679"/>
    </source>
</evidence>